<feature type="domain" description="Aldehyde dehydrogenase" evidence="10">
    <location>
        <begin position="52"/>
        <end position="465"/>
    </location>
</feature>
<dbReference type="PROSITE" id="PS00687">
    <property type="entry name" value="ALDEHYDE_DEHYDR_GLU"/>
    <property type="match status" value="1"/>
</dbReference>
<evidence type="ECO:0000256" key="5">
    <source>
        <dbReference type="PIRSR" id="PIRSR036492-1"/>
    </source>
</evidence>
<dbReference type="Gene3D" id="3.40.605.10">
    <property type="entry name" value="Aldehyde Dehydrogenase, Chain A, domain 1"/>
    <property type="match status" value="1"/>
</dbReference>
<dbReference type="GO" id="GO:0006081">
    <property type="term" value="P:aldehyde metabolic process"/>
    <property type="evidence" value="ECO:0007669"/>
    <property type="project" value="InterPro"/>
</dbReference>
<dbReference type="AlphaFoldDB" id="A0A9J6BGL7"/>
<keyword evidence="3" id="KW-0520">NAD</keyword>
<evidence type="ECO:0000259" key="10">
    <source>
        <dbReference type="Pfam" id="PF00171"/>
    </source>
</evidence>
<evidence type="ECO:0000256" key="3">
    <source>
        <dbReference type="ARBA" id="ARBA00023027"/>
    </source>
</evidence>
<dbReference type="InterPro" id="IPR029510">
    <property type="entry name" value="Ald_DH_CS_GLU"/>
</dbReference>
<evidence type="ECO:0000313" key="11">
    <source>
        <dbReference type="EMBL" id="KAG5668614.1"/>
    </source>
</evidence>
<name>A0A9J6BGL7_POLVA</name>
<organism evidence="11 12">
    <name type="scientific">Polypedilum vanderplanki</name>
    <name type="common">Sleeping chironomid midge</name>
    <dbReference type="NCBI Taxonomy" id="319348"/>
    <lineage>
        <taxon>Eukaryota</taxon>
        <taxon>Metazoa</taxon>
        <taxon>Ecdysozoa</taxon>
        <taxon>Arthropoda</taxon>
        <taxon>Hexapoda</taxon>
        <taxon>Insecta</taxon>
        <taxon>Pterygota</taxon>
        <taxon>Neoptera</taxon>
        <taxon>Endopterygota</taxon>
        <taxon>Diptera</taxon>
        <taxon>Nematocera</taxon>
        <taxon>Chironomoidea</taxon>
        <taxon>Chironomidae</taxon>
        <taxon>Chironominae</taxon>
        <taxon>Polypedilum</taxon>
        <taxon>Polypedilum</taxon>
    </lineage>
</organism>
<dbReference type="PANTHER" id="PTHR43570">
    <property type="entry name" value="ALDEHYDE DEHYDROGENASE"/>
    <property type="match status" value="1"/>
</dbReference>
<sequence>MEDWNSWDDNGDAPLLTSDIKREFPFDLLSNQTKNLIDFEMDGYENILGQLRATFRSGKTKDLKYRKKQLEALLRLYEENREEIINALAADLRRPRQEAIVFEIDVMTNELLGLINNLDEYAAPIKPDKGVANMFDKVTILKEPFGVVLVIGAWNYPLQLLLVPVAGAIAAGNCVVLKPSEISVHCSRFIAETFPKYLDSDAYQVISGGIEETTSLLKHQFDYIFYTGSNRVGQIVHAAANKYLTPTTLELGGKSPCYIDDTVDLNRAAKRILWGKNSNVGQTCIAPDYIICTKEIEKKFIEESRNVIKEWYGDDVQQSPDYGRIATDGNFKRLVTFMNCGTIALGGKFDASDRFIEPTILTDVSHDDPVMREEIFGPILPIVNIHDIHDAIDFINARDKPLSLYIFTSNNKDRDLIIDSTSAGAVCVNDTVVHFVCNLPFGGVGASGMGAYHGKYNFDTFTHEKGCLEKSMDYVSEKLSDARYPPYTDNKASYLSFMMKKRKFWKIPFFSHILAFAFGAAAAYYLKKYYFN</sequence>
<protein>
    <recommendedName>
        <fullName evidence="4">Aldehyde dehydrogenase</fullName>
    </recommendedName>
</protein>
<evidence type="ECO:0000256" key="9">
    <source>
        <dbReference type="SAM" id="Phobius"/>
    </source>
</evidence>
<dbReference type="FunFam" id="3.40.309.10:FF:000003">
    <property type="entry name" value="Aldehyde dehydrogenase"/>
    <property type="match status" value="1"/>
</dbReference>
<keyword evidence="9" id="KW-0472">Membrane</keyword>
<feature type="transmembrane region" description="Helical" evidence="9">
    <location>
        <begin position="507"/>
        <end position="526"/>
    </location>
</feature>
<dbReference type="FunFam" id="3.40.605.10:FF:000004">
    <property type="entry name" value="Aldehyde dehydrogenase"/>
    <property type="match status" value="1"/>
</dbReference>
<comment type="caution">
    <text evidence="11">The sequence shown here is derived from an EMBL/GenBank/DDBJ whole genome shotgun (WGS) entry which is preliminary data.</text>
</comment>
<dbReference type="PIRSF" id="PIRSF036492">
    <property type="entry name" value="ALDH"/>
    <property type="match status" value="1"/>
</dbReference>
<dbReference type="SUPFAM" id="SSF53720">
    <property type="entry name" value="ALDH-like"/>
    <property type="match status" value="1"/>
</dbReference>
<gene>
    <name evidence="11" type="ORF">PVAND_016550</name>
</gene>
<dbReference type="InterPro" id="IPR016162">
    <property type="entry name" value="Ald_DH_N"/>
</dbReference>
<keyword evidence="12" id="KW-1185">Reference proteome</keyword>
<dbReference type="PANTHER" id="PTHR43570:SF16">
    <property type="entry name" value="ALDEHYDE DEHYDROGENASE TYPE III, ISOFORM Q"/>
    <property type="match status" value="1"/>
</dbReference>
<comment type="similarity">
    <text evidence="1 4 7">Belongs to the aldehyde dehydrogenase family.</text>
</comment>
<dbReference type="InterPro" id="IPR015590">
    <property type="entry name" value="Aldehyde_DH_dom"/>
</dbReference>
<dbReference type="GO" id="GO:0004029">
    <property type="term" value="F:aldehyde dehydrogenase (NAD+) activity"/>
    <property type="evidence" value="ECO:0007669"/>
    <property type="project" value="TreeGrafter"/>
</dbReference>
<evidence type="ECO:0000256" key="2">
    <source>
        <dbReference type="ARBA" id="ARBA00023002"/>
    </source>
</evidence>
<keyword evidence="8" id="KW-0175">Coiled coil</keyword>
<evidence type="ECO:0000256" key="6">
    <source>
        <dbReference type="PROSITE-ProRule" id="PRU10007"/>
    </source>
</evidence>
<dbReference type="InterPro" id="IPR012394">
    <property type="entry name" value="Aldehyde_DH_NAD(P)"/>
</dbReference>
<feature type="coiled-coil region" evidence="8">
    <location>
        <begin position="60"/>
        <end position="87"/>
    </location>
</feature>
<evidence type="ECO:0000313" key="12">
    <source>
        <dbReference type="Proteomes" id="UP001107558"/>
    </source>
</evidence>
<dbReference type="Proteomes" id="UP001107558">
    <property type="component" value="Chromosome 4"/>
</dbReference>
<evidence type="ECO:0000256" key="1">
    <source>
        <dbReference type="ARBA" id="ARBA00009986"/>
    </source>
</evidence>
<evidence type="ECO:0000256" key="8">
    <source>
        <dbReference type="SAM" id="Coils"/>
    </source>
</evidence>
<accession>A0A9J6BGL7</accession>
<feature type="active site" evidence="5 6">
    <location>
        <position position="250"/>
    </location>
</feature>
<keyword evidence="9" id="KW-0812">Transmembrane</keyword>
<reference evidence="11" key="1">
    <citation type="submission" date="2021-03" db="EMBL/GenBank/DDBJ databases">
        <title>Chromosome level genome of the anhydrobiotic midge Polypedilum vanderplanki.</title>
        <authorList>
            <person name="Yoshida Y."/>
            <person name="Kikawada T."/>
            <person name="Gusev O."/>
        </authorList>
    </citation>
    <scope>NUCLEOTIDE SEQUENCE</scope>
    <source>
        <strain evidence="11">NIAS01</strain>
        <tissue evidence="11">Whole body or cell culture</tissue>
    </source>
</reference>
<proteinExistence type="inferred from homology"/>
<dbReference type="InterPro" id="IPR016163">
    <property type="entry name" value="Ald_DH_C"/>
</dbReference>
<dbReference type="OrthoDB" id="440325at2759"/>
<feature type="active site" evidence="5">
    <location>
        <position position="284"/>
    </location>
</feature>
<evidence type="ECO:0000256" key="4">
    <source>
        <dbReference type="PIRNR" id="PIRNR036492"/>
    </source>
</evidence>
<dbReference type="InterPro" id="IPR016161">
    <property type="entry name" value="Ald_DH/histidinol_DH"/>
</dbReference>
<dbReference type="Gene3D" id="3.40.309.10">
    <property type="entry name" value="Aldehyde Dehydrogenase, Chain A, domain 2"/>
    <property type="match status" value="1"/>
</dbReference>
<dbReference type="Pfam" id="PF00171">
    <property type="entry name" value="Aldedh"/>
    <property type="match status" value="1"/>
</dbReference>
<keyword evidence="2 4" id="KW-0560">Oxidoreductase</keyword>
<dbReference type="GO" id="GO:0005737">
    <property type="term" value="C:cytoplasm"/>
    <property type="evidence" value="ECO:0007669"/>
    <property type="project" value="TreeGrafter"/>
</dbReference>
<evidence type="ECO:0000256" key="7">
    <source>
        <dbReference type="RuleBase" id="RU003345"/>
    </source>
</evidence>
<keyword evidence="9" id="KW-1133">Transmembrane helix</keyword>
<dbReference type="EMBL" id="JADBJN010000004">
    <property type="protein sequence ID" value="KAG5668614.1"/>
    <property type="molecule type" value="Genomic_DNA"/>
</dbReference>